<organism evidence="1 2">
    <name type="scientific">Opisthorchis viverrini</name>
    <name type="common">Southeast Asian liver fluke</name>
    <dbReference type="NCBI Taxonomy" id="6198"/>
    <lineage>
        <taxon>Eukaryota</taxon>
        <taxon>Metazoa</taxon>
        <taxon>Spiralia</taxon>
        <taxon>Lophotrochozoa</taxon>
        <taxon>Platyhelminthes</taxon>
        <taxon>Trematoda</taxon>
        <taxon>Digenea</taxon>
        <taxon>Opisthorchiida</taxon>
        <taxon>Opisthorchiata</taxon>
        <taxon>Opisthorchiidae</taxon>
        <taxon>Opisthorchis</taxon>
    </lineage>
</organism>
<keyword evidence="2" id="KW-1185">Reference proteome</keyword>
<proteinExistence type="predicted"/>
<accession>A0A074ZJB2</accession>
<dbReference type="Proteomes" id="UP000054324">
    <property type="component" value="Unassembled WGS sequence"/>
</dbReference>
<dbReference type="AlphaFoldDB" id="A0A074ZJB2"/>
<dbReference type="RefSeq" id="XP_009169136.1">
    <property type="nucleotide sequence ID" value="XM_009170872.1"/>
</dbReference>
<dbReference type="OrthoDB" id="10549377at2759"/>
<gene>
    <name evidence="1" type="ORF">T265_05778</name>
</gene>
<dbReference type="CTD" id="20319960"/>
<evidence type="ECO:0000313" key="2">
    <source>
        <dbReference type="Proteomes" id="UP000054324"/>
    </source>
</evidence>
<name>A0A074ZJB2_OPIVI</name>
<dbReference type="GeneID" id="20319960"/>
<dbReference type="EMBL" id="KL596731">
    <property type="protein sequence ID" value="KER27076.1"/>
    <property type="molecule type" value="Genomic_DNA"/>
</dbReference>
<protein>
    <submittedName>
        <fullName evidence="1">Uncharacterized protein</fullName>
    </submittedName>
</protein>
<sequence length="106" mass="12305">MEEVSLWLGVSPWHGTNRFKYWQPDRKLALLESRTDVTAGPEHNLARRFIRSQVEVSVHADREAWWTQKAKEMGDPERSNPPFFDNLEFCVSEANTLQMNIESAAD</sequence>
<evidence type="ECO:0000313" key="1">
    <source>
        <dbReference type="EMBL" id="KER27076.1"/>
    </source>
</evidence>
<reference evidence="1 2" key="1">
    <citation type="submission" date="2013-11" db="EMBL/GenBank/DDBJ databases">
        <title>Opisthorchis viverrini - life in the bile duct.</title>
        <authorList>
            <person name="Young N.D."/>
            <person name="Nagarajan N."/>
            <person name="Lin S.J."/>
            <person name="Korhonen P.K."/>
            <person name="Jex A.R."/>
            <person name="Hall R.S."/>
            <person name="Safavi-Hemami H."/>
            <person name="Kaewkong W."/>
            <person name="Bertrand D."/>
            <person name="Gao S."/>
            <person name="Seet Q."/>
            <person name="Wongkham S."/>
            <person name="Teh B.T."/>
            <person name="Wongkham C."/>
            <person name="Intapan P.M."/>
            <person name="Maleewong W."/>
            <person name="Yang X."/>
            <person name="Hu M."/>
            <person name="Wang Z."/>
            <person name="Hofmann A."/>
            <person name="Sternberg P.W."/>
            <person name="Tan P."/>
            <person name="Wang J."/>
            <person name="Gasser R.B."/>
        </authorList>
    </citation>
    <scope>NUCLEOTIDE SEQUENCE [LARGE SCALE GENOMIC DNA]</scope>
</reference>
<dbReference type="KEGG" id="ovi:T265_05778"/>